<sequence length="329" mass="36534">MDEDEAARQVRLVLELDQDAPDDVVSYEVLRTIAWASTRGQVPISTRALLDRAMGAHIAAVHGSTDEQTLRRDLRGRLDMLAAVGDLAPLGRGRWLSVIGSIVRLDDSDELLLVSGIPLRYLDSRGSIAAFGPTRTTVDRTTADRLRLPVVGLEEWARVPRQSLATWTREVLDQATTRSDFDPSDSLTQIYAPENSEPSAPQRRRWTTDVPETTGPRLARRSVYGRWTDHAVVDLDSGRAVSVRNCDPRDARRLMYGIDQSLDSPSTTLWLESGSTTRLHSPNPLPHAETRMLLALGAMPDSNGWNVPRHKSTVHRLLSNLGIDIRANN</sequence>
<keyword evidence="3" id="KW-1185">Reference proteome</keyword>
<evidence type="ECO:0000313" key="3">
    <source>
        <dbReference type="Proteomes" id="UP001595914"/>
    </source>
</evidence>
<gene>
    <name evidence="2" type="ORF">ACFO6S_13135</name>
</gene>
<accession>A0ABV9FWJ7</accession>
<dbReference type="EMBL" id="JBHSFO010000005">
    <property type="protein sequence ID" value="MFC4604634.1"/>
    <property type="molecule type" value="Genomic_DNA"/>
</dbReference>
<name>A0ABV9FWJ7_9NOCA</name>
<proteinExistence type="predicted"/>
<feature type="region of interest" description="Disordered" evidence="1">
    <location>
        <begin position="178"/>
        <end position="214"/>
    </location>
</feature>
<protein>
    <submittedName>
        <fullName evidence="2">Uncharacterized protein</fullName>
    </submittedName>
</protein>
<reference evidence="3" key="1">
    <citation type="journal article" date="2019" name="Int. J. Syst. Evol. Microbiol.">
        <title>The Global Catalogue of Microorganisms (GCM) 10K type strain sequencing project: providing services to taxonomists for standard genome sequencing and annotation.</title>
        <authorList>
            <consortium name="The Broad Institute Genomics Platform"/>
            <consortium name="The Broad Institute Genome Sequencing Center for Infectious Disease"/>
            <person name="Wu L."/>
            <person name="Ma J."/>
        </authorList>
    </citation>
    <scope>NUCLEOTIDE SEQUENCE [LARGE SCALE GENOMIC DNA]</scope>
    <source>
        <strain evidence="3">CCUG 54520</strain>
    </source>
</reference>
<dbReference type="Proteomes" id="UP001595914">
    <property type="component" value="Unassembled WGS sequence"/>
</dbReference>
<evidence type="ECO:0000256" key="1">
    <source>
        <dbReference type="SAM" id="MobiDB-lite"/>
    </source>
</evidence>
<dbReference type="RefSeq" id="WP_378417580.1">
    <property type="nucleotide sequence ID" value="NZ_JBHSFO010000005.1"/>
</dbReference>
<organism evidence="2 3">
    <name type="scientific">Rhodococcus kronopolitis</name>
    <dbReference type="NCBI Taxonomy" id="1460226"/>
    <lineage>
        <taxon>Bacteria</taxon>
        <taxon>Bacillati</taxon>
        <taxon>Actinomycetota</taxon>
        <taxon>Actinomycetes</taxon>
        <taxon>Mycobacteriales</taxon>
        <taxon>Nocardiaceae</taxon>
        <taxon>Rhodococcus</taxon>
    </lineage>
</organism>
<comment type="caution">
    <text evidence="2">The sequence shown here is derived from an EMBL/GenBank/DDBJ whole genome shotgun (WGS) entry which is preliminary data.</text>
</comment>
<evidence type="ECO:0000313" key="2">
    <source>
        <dbReference type="EMBL" id="MFC4604634.1"/>
    </source>
</evidence>